<proteinExistence type="predicted"/>
<feature type="chain" id="PRO_5003468698" evidence="8">
    <location>
        <begin position="17"/>
        <end position="472"/>
    </location>
</feature>
<evidence type="ECO:0000256" key="8">
    <source>
        <dbReference type="SAM" id="SignalP"/>
    </source>
</evidence>
<dbReference type="AlphaFoldDB" id="G4TEJ3"/>
<evidence type="ECO:0000256" key="1">
    <source>
        <dbReference type="ARBA" id="ARBA00004167"/>
    </source>
</evidence>
<evidence type="ECO:0000256" key="5">
    <source>
        <dbReference type="ARBA" id="ARBA00023136"/>
    </source>
</evidence>
<comment type="subcellular location">
    <subcellularLocation>
        <location evidence="1">Membrane</location>
        <topology evidence="1">Single-pass membrane protein</topology>
    </subcellularLocation>
</comment>
<keyword evidence="11" id="KW-1185">Reference proteome</keyword>
<protein>
    <submittedName>
        <fullName evidence="10">Related to copper radical oxidase-Phanerochaete chrysosporium</fullName>
    </submittedName>
</protein>
<dbReference type="PROSITE" id="PS51212">
    <property type="entry name" value="WSC"/>
    <property type="match status" value="3"/>
</dbReference>
<evidence type="ECO:0000256" key="7">
    <source>
        <dbReference type="SAM" id="MobiDB-lite"/>
    </source>
</evidence>
<feature type="domain" description="WSC" evidence="9">
    <location>
        <begin position="41"/>
        <end position="136"/>
    </location>
</feature>
<dbReference type="OrthoDB" id="5985073at2759"/>
<dbReference type="SMART" id="SM00321">
    <property type="entry name" value="WSC"/>
    <property type="match status" value="3"/>
</dbReference>
<evidence type="ECO:0000313" key="10">
    <source>
        <dbReference type="EMBL" id="CCA69742.1"/>
    </source>
</evidence>
<evidence type="ECO:0000259" key="9">
    <source>
        <dbReference type="PROSITE" id="PS51212"/>
    </source>
</evidence>
<dbReference type="PANTHER" id="PTHR24269">
    <property type="entry name" value="KREMEN PROTEIN"/>
    <property type="match status" value="1"/>
</dbReference>
<feature type="compositionally biased region" description="Low complexity" evidence="7">
    <location>
        <begin position="261"/>
        <end position="272"/>
    </location>
</feature>
<keyword evidence="3 8" id="KW-0732">Signal</keyword>
<keyword evidence="6" id="KW-0325">Glycoprotein</keyword>
<evidence type="ECO:0000256" key="2">
    <source>
        <dbReference type="ARBA" id="ARBA00022692"/>
    </source>
</evidence>
<evidence type="ECO:0000313" key="11">
    <source>
        <dbReference type="Proteomes" id="UP000007148"/>
    </source>
</evidence>
<evidence type="ECO:0000256" key="3">
    <source>
        <dbReference type="ARBA" id="ARBA00022729"/>
    </source>
</evidence>
<dbReference type="PANTHER" id="PTHR24269:SF16">
    <property type="entry name" value="PROTEIN SLG1"/>
    <property type="match status" value="1"/>
</dbReference>
<reference evidence="10 11" key="1">
    <citation type="journal article" date="2011" name="PLoS Pathog.">
        <title>Endophytic Life Strategies Decoded by Genome and Transcriptome Analyses of the Mutualistic Root Symbiont Piriformospora indica.</title>
        <authorList>
            <person name="Zuccaro A."/>
            <person name="Lahrmann U."/>
            <person name="Guldener U."/>
            <person name="Langen G."/>
            <person name="Pfiffi S."/>
            <person name="Biedenkopf D."/>
            <person name="Wong P."/>
            <person name="Samans B."/>
            <person name="Grimm C."/>
            <person name="Basiewicz M."/>
            <person name="Murat C."/>
            <person name="Martin F."/>
            <person name="Kogel K.H."/>
        </authorList>
    </citation>
    <scope>NUCLEOTIDE SEQUENCE [LARGE SCALE GENOMIC DNA]</scope>
    <source>
        <strain evidence="10 11">DSM 11827</strain>
    </source>
</reference>
<name>G4TEJ3_SERID</name>
<feature type="domain" description="WSC" evidence="9">
    <location>
        <begin position="366"/>
        <end position="458"/>
    </location>
</feature>
<dbReference type="EMBL" id="CAFZ01000062">
    <property type="protein sequence ID" value="CCA69742.1"/>
    <property type="molecule type" value="Genomic_DNA"/>
</dbReference>
<feature type="domain" description="WSC" evidence="9">
    <location>
        <begin position="156"/>
        <end position="248"/>
    </location>
</feature>
<dbReference type="GO" id="GO:0005886">
    <property type="term" value="C:plasma membrane"/>
    <property type="evidence" value="ECO:0007669"/>
    <property type="project" value="TreeGrafter"/>
</dbReference>
<dbReference type="Proteomes" id="UP000007148">
    <property type="component" value="Unassembled WGS sequence"/>
</dbReference>
<keyword evidence="5" id="KW-0472">Membrane</keyword>
<keyword evidence="4" id="KW-1133">Transmembrane helix</keyword>
<dbReference type="HOGENOM" id="CLU_026396_2_0_1"/>
<dbReference type="InterPro" id="IPR002889">
    <property type="entry name" value="WSC_carb-bd"/>
</dbReference>
<comment type="caution">
    <text evidence="10">The sequence shown here is derived from an EMBL/GenBank/DDBJ whole genome shotgun (WGS) entry which is preliminary data.</text>
</comment>
<dbReference type="InParanoid" id="G4TEJ3"/>
<evidence type="ECO:0000256" key="4">
    <source>
        <dbReference type="ARBA" id="ARBA00022989"/>
    </source>
</evidence>
<dbReference type="STRING" id="1109443.G4TEJ3"/>
<dbReference type="Pfam" id="PF01822">
    <property type="entry name" value="WSC"/>
    <property type="match status" value="3"/>
</dbReference>
<dbReference type="OMA" id="LAATEYH"/>
<gene>
    <name evidence="10" type="ORF">PIIN_03683</name>
</gene>
<dbReference type="eggNOG" id="KOG4157">
    <property type="taxonomic scope" value="Eukaryota"/>
</dbReference>
<feature type="region of interest" description="Disordered" evidence="7">
    <location>
        <begin position="280"/>
        <end position="362"/>
    </location>
</feature>
<accession>G4TEJ3</accession>
<feature type="compositionally biased region" description="Low complexity" evidence="7">
    <location>
        <begin position="280"/>
        <end position="347"/>
    </location>
</feature>
<feature type="region of interest" description="Disordered" evidence="7">
    <location>
        <begin position="253"/>
        <end position="272"/>
    </location>
</feature>
<dbReference type="InterPro" id="IPR051836">
    <property type="entry name" value="Kremen_rcpt"/>
</dbReference>
<organism evidence="10 11">
    <name type="scientific">Serendipita indica (strain DSM 11827)</name>
    <name type="common">Root endophyte fungus</name>
    <name type="synonym">Piriformospora indica</name>
    <dbReference type="NCBI Taxonomy" id="1109443"/>
    <lineage>
        <taxon>Eukaryota</taxon>
        <taxon>Fungi</taxon>
        <taxon>Dikarya</taxon>
        <taxon>Basidiomycota</taxon>
        <taxon>Agaricomycotina</taxon>
        <taxon>Agaricomycetes</taxon>
        <taxon>Sebacinales</taxon>
        <taxon>Serendipitaceae</taxon>
        <taxon>Serendipita</taxon>
    </lineage>
</organism>
<feature type="signal peptide" evidence="8">
    <location>
        <begin position="1"/>
        <end position="16"/>
    </location>
</feature>
<sequence length="472" mass="50035">MISTVALLTLVPAVLAIPSNIKRTGPDGASVLSTIVAGTTTYYSRGCYDELKSGQHALQHEITSTLTSISATTCVVGCQLAGYSIAGVMNGNQCFCDNAMSPDAPELDAEQCDSACSGNSLEVCGGVWHYDIYYTSSTGDIPAPTPVTQVTTSGQNWVNLGCYVDQVSCRSLPDWMFAADNMTPELCAATCKDEGYAVAGIEWGRECYCGNTIYNPTLAPLSECNQACSGDSTKACGDQDRILFYTVDGKQPNTASNSCGPSSSSSTASSSISTSISSSISSSYSSSSSTTMQPTTTRPTTASSSATKPCTTSSTTPKPTTTRPCTTSTTPKPTTTKPCTTSTRPTSTPTPPKPQPTCGRPNKHDGYIHQGCYNENPWWRSINQYSFSSNSMTPSMCSDKCFSKGFKYAALEKGTDCYCGNNCPTSQAPSSHCNKPCKGDSQWIGGGNSGKITVYKSVILGYPRWAWPWGWN</sequence>
<evidence type="ECO:0000256" key="6">
    <source>
        <dbReference type="ARBA" id="ARBA00023180"/>
    </source>
</evidence>
<keyword evidence="2" id="KW-0812">Transmembrane</keyword>